<protein>
    <submittedName>
        <fullName evidence="11">Putative CAMK/CAMKL/AMPK protein kinase</fullName>
    </submittedName>
</protein>
<evidence type="ECO:0000313" key="12">
    <source>
        <dbReference type="Proteomes" id="UP000324800"/>
    </source>
</evidence>
<keyword evidence="4 11" id="KW-0418">Kinase</keyword>
<feature type="region of interest" description="Disordered" evidence="9">
    <location>
        <begin position="474"/>
        <end position="685"/>
    </location>
</feature>
<feature type="non-terminal residue" evidence="11">
    <location>
        <position position="685"/>
    </location>
</feature>
<feature type="compositionally biased region" description="Basic residues" evidence="9">
    <location>
        <begin position="676"/>
        <end position="685"/>
    </location>
</feature>
<evidence type="ECO:0000259" key="10">
    <source>
        <dbReference type="PROSITE" id="PS50011"/>
    </source>
</evidence>
<feature type="domain" description="Protein kinase" evidence="10">
    <location>
        <begin position="12"/>
        <end position="318"/>
    </location>
</feature>
<dbReference type="PANTHER" id="PTHR24350">
    <property type="entry name" value="SERINE/THREONINE-PROTEIN KINASE IAL-RELATED"/>
    <property type="match status" value="1"/>
</dbReference>
<feature type="binding site" evidence="7">
    <location>
        <begin position="86"/>
        <end position="88"/>
    </location>
    <ligand>
        <name>ATP</name>
        <dbReference type="ChEBI" id="CHEBI:30616"/>
    </ligand>
</feature>
<feature type="compositionally biased region" description="Basic and acidic residues" evidence="9">
    <location>
        <begin position="378"/>
        <end position="397"/>
    </location>
</feature>
<feature type="compositionally biased region" description="Basic and acidic residues" evidence="9">
    <location>
        <begin position="263"/>
        <end position="281"/>
    </location>
</feature>
<comment type="caution">
    <text evidence="11">The sequence shown here is derived from an EMBL/GenBank/DDBJ whole genome shotgun (WGS) entry which is preliminary data.</text>
</comment>
<feature type="binding site" evidence="7">
    <location>
        <position position="169"/>
    </location>
    <ligand>
        <name>ATP</name>
        <dbReference type="ChEBI" id="CHEBI:30616"/>
    </ligand>
</feature>
<dbReference type="SUPFAM" id="SSF56112">
    <property type="entry name" value="Protein kinase-like (PK-like)"/>
    <property type="match status" value="1"/>
</dbReference>
<feature type="compositionally biased region" description="Polar residues" evidence="9">
    <location>
        <begin position="538"/>
        <end position="557"/>
    </location>
</feature>
<dbReference type="InterPro" id="IPR000719">
    <property type="entry name" value="Prot_kinase_dom"/>
</dbReference>
<dbReference type="Pfam" id="PF00069">
    <property type="entry name" value="Pkinase"/>
    <property type="match status" value="1"/>
</dbReference>
<dbReference type="GO" id="GO:0005524">
    <property type="term" value="F:ATP binding"/>
    <property type="evidence" value="ECO:0007669"/>
    <property type="project" value="UniProtKB-KW"/>
</dbReference>
<feature type="region of interest" description="Disordered" evidence="9">
    <location>
        <begin position="378"/>
        <end position="399"/>
    </location>
</feature>
<feature type="compositionally biased region" description="Polar residues" evidence="9">
    <location>
        <begin position="474"/>
        <end position="489"/>
    </location>
</feature>
<feature type="compositionally biased region" description="Basic and acidic residues" evidence="9">
    <location>
        <begin position="587"/>
        <end position="636"/>
    </location>
</feature>
<evidence type="ECO:0000256" key="7">
    <source>
        <dbReference type="PIRSR" id="PIRSR630616-2"/>
    </source>
</evidence>
<keyword evidence="1" id="KW-0723">Serine/threonine-protein kinase</keyword>
<keyword evidence="5 7" id="KW-0067">ATP-binding</keyword>
<accession>A0A5J4WHU4</accession>
<evidence type="ECO:0000256" key="5">
    <source>
        <dbReference type="ARBA" id="ARBA00022840"/>
    </source>
</evidence>
<feature type="compositionally biased region" description="Basic and acidic residues" evidence="9">
    <location>
        <begin position="506"/>
        <end position="519"/>
    </location>
</feature>
<feature type="region of interest" description="Disordered" evidence="9">
    <location>
        <begin position="251"/>
        <end position="281"/>
    </location>
</feature>
<gene>
    <name evidence="11" type="ORF">EZS28_009929</name>
</gene>
<evidence type="ECO:0000256" key="3">
    <source>
        <dbReference type="ARBA" id="ARBA00022741"/>
    </source>
</evidence>
<dbReference type="InterPro" id="IPR030616">
    <property type="entry name" value="Aur-like"/>
</dbReference>
<keyword evidence="2" id="KW-0808">Transferase</keyword>
<evidence type="ECO:0000256" key="1">
    <source>
        <dbReference type="ARBA" id="ARBA00022527"/>
    </source>
</evidence>
<evidence type="ECO:0000256" key="6">
    <source>
        <dbReference type="PIRSR" id="PIRSR630616-1"/>
    </source>
</evidence>
<dbReference type="AlphaFoldDB" id="A0A5J4WHU4"/>
<dbReference type="Gene3D" id="3.30.200.20">
    <property type="entry name" value="Phosphorylase Kinase, domain 1"/>
    <property type="match status" value="1"/>
</dbReference>
<keyword evidence="3 7" id="KW-0547">Nucleotide-binding</keyword>
<dbReference type="PROSITE" id="PS50011">
    <property type="entry name" value="PROTEIN_KINASE_DOM"/>
    <property type="match status" value="1"/>
</dbReference>
<feature type="active site" description="Proton acceptor" evidence="6">
    <location>
        <position position="134"/>
    </location>
</feature>
<evidence type="ECO:0000256" key="9">
    <source>
        <dbReference type="SAM" id="MobiDB-lite"/>
    </source>
</evidence>
<evidence type="ECO:0000256" key="8">
    <source>
        <dbReference type="PIRSR" id="PIRSR630616-3"/>
    </source>
</evidence>
<name>A0A5J4WHU4_9EUKA</name>
<dbReference type="Gene3D" id="1.10.510.10">
    <property type="entry name" value="Transferase(Phosphotransferase) domain 1"/>
    <property type="match status" value="1"/>
</dbReference>
<proteinExistence type="predicted"/>
<evidence type="ECO:0000256" key="2">
    <source>
        <dbReference type="ARBA" id="ARBA00022679"/>
    </source>
</evidence>
<dbReference type="InterPro" id="IPR011009">
    <property type="entry name" value="Kinase-like_dom_sf"/>
</dbReference>
<feature type="cross-link" description="Glycyl lysine isopeptide (Lys-Gly) (interchain with G-Cter in SUMO2)" evidence="8">
    <location>
        <position position="136"/>
    </location>
</feature>
<evidence type="ECO:0000256" key="4">
    <source>
        <dbReference type="ARBA" id="ARBA00022777"/>
    </source>
</evidence>
<organism evidence="11 12">
    <name type="scientific">Streblomastix strix</name>
    <dbReference type="NCBI Taxonomy" id="222440"/>
    <lineage>
        <taxon>Eukaryota</taxon>
        <taxon>Metamonada</taxon>
        <taxon>Preaxostyla</taxon>
        <taxon>Oxymonadida</taxon>
        <taxon>Streblomastigidae</taxon>
        <taxon>Streblomastix</taxon>
    </lineage>
</organism>
<feature type="binding site" evidence="7">
    <location>
        <position position="40"/>
    </location>
    <ligand>
        <name>ATP</name>
        <dbReference type="ChEBI" id="CHEBI:30616"/>
    </ligand>
</feature>
<evidence type="ECO:0000313" key="11">
    <source>
        <dbReference type="EMBL" id="KAA6394547.1"/>
    </source>
</evidence>
<dbReference type="Proteomes" id="UP000324800">
    <property type="component" value="Unassembled WGS sequence"/>
</dbReference>
<sequence>MSDEYLLNKLGCQIFKGLGRGSFGRVYLVDPGDGIKHAAKVVDKKDFNVNEWEAVNKLERQNLKSPYILTFDGVQTEAGCVVMLMEYANLEQTLESLIFTSEKDALQEEIVGAVVLQILEAVKIIHSAGIMHRDLKPSHILLHQQPINPDNKQNVDNTNESEVIVKLCDFGLSRVITQYDLATTQCGTPLYMAPEVLVGEDKYDQSADLWAIGIIMHQLATGRHPFRTASMKELMQSMLEGVQQPQYLNQSTLSVPSQSEDDSPTKMDRTDSRISQDDAAKIQSRELSPQCWDLIKKLLQYNAKDRISAVDALNHPYIVKAKNLREQWLKMKDDGKLVFQGDDQEYKSGFLTLHVFQNLMNRVDIELLRSRRRLLEQQSKSAEKKEGQDSDRDKDSSNKSAFDDELMLLVQNSAWKVRVRQIRGKNDAETSGERIGIIGDVKERPFTPNGDETDDKMDGIESISSAQIKITPQTATSLESESDFNNFNSDFKKGKIEGFDVETPETQEKSDQNKDKANEGSDPTNKEGNVYADFTKAPLNQSSLSRVSNDSVISTPQDNKKKKEGKDDEDEDEDEKDHKDQKKKKSIKDDKTKSDQNSEIEDKERDGDKDRNREKELQRNLLRERRDSSERRRSDSNRMYQDPSTLYDPQELELQSTAEAPYIPATPVPSEQEKKIQRRNKEKAQ</sequence>
<reference evidence="11 12" key="1">
    <citation type="submission" date="2019-03" db="EMBL/GenBank/DDBJ databases">
        <title>Single cell metagenomics reveals metabolic interactions within the superorganism composed of flagellate Streblomastix strix and complex community of Bacteroidetes bacteria on its surface.</title>
        <authorList>
            <person name="Treitli S.C."/>
            <person name="Kolisko M."/>
            <person name="Husnik F."/>
            <person name="Keeling P."/>
            <person name="Hampl V."/>
        </authorList>
    </citation>
    <scope>NUCLEOTIDE SEQUENCE [LARGE SCALE GENOMIC DNA]</scope>
    <source>
        <strain evidence="11">ST1C</strain>
    </source>
</reference>
<dbReference type="EMBL" id="SNRW01001914">
    <property type="protein sequence ID" value="KAA6394547.1"/>
    <property type="molecule type" value="Genomic_DNA"/>
</dbReference>
<dbReference type="GO" id="GO:0004674">
    <property type="term" value="F:protein serine/threonine kinase activity"/>
    <property type="evidence" value="ECO:0007669"/>
    <property type="project" value="UniProtKB-KW"/>
</dbReference>